<feature type="domain" description="N-acetyltransferase" evidence="1">
    <location>
        <begin position="3"/>
        <end position="157"/>
    </location>
</feature>
<dbReference type="PROSITE" id="PS51186">
    <property type="entry name" value="GNAT"/>
    <property type="match status" value="1"/>
</dbReference>
<gene>
    <name evidence="2" type="ORF">FHS09_001888</name>
</gene>
<evidence type="ECO:0000313" key="2">
    <source>
        <dbReference type="EMBL" id="MBB3061058.1"/>
    </source>
</evidence>
<dbReference type="Pfam" id="PF00583">
    <property type="entry name" value="Acetyltransf_1"/>
    <property type="match status" value="1"/>
</dbReference>
<accession>A0A7W4WC90</accession>
<keyword evidence="2" id="KW-0689">Ribosomal protein</keyword>
<evidence type="ECO:0000313" key="3">
    <source>
        <dbReference type="Proteomes" id="UP000535937"/>
    </source>
</evidence>
<name>A0A7W4WC90_9GAMM</name>
<dbReference type="RefSeq" id="WP_183459103.1">
    <property type="nucleotide sequence ID" value="NZ_JACHWZ010000007.1"/>
</dbReference>
<dbReference type="PANTHER" id="PTHR43072">
    <property type="entry name" value="N-ACETYLTRANSFERASE"/>
    <property type="match status" value="1"/>
</dbReference>
<protein>
    <submittedName>
        <fullName evidence="2">Ribosomal protein S18 acetylase RimI-like enzyme</fullName>
    </submittedName>
</protein>
<proteinExistence type="predicted"/>
<dbReference type="Gene3D" id="3.40.630.30">
    <property type="match status" value="1"/>
</dbReference>
<comment type="caution">
    <text evidence="2">The sequence shown here is derived from an EMBL/GenBank/DDBJ whole genome shotgun (WGS) entry which is preliminary data.</text>
</comment>
<dbReference type="EMBL" id="JACHWZ010000007">
    <property type="protein sequence ID" value="MBB3061058.1"/>
    <property type="molecule type" value="Genomic_DNA"/>
</dbReference>
<sequence>MNIRLEPATESQLKTLMTWLPERRQCLQWGGPQFRYPFTEQTFFEDCRWRELPSHALVNAERELLGFGQYYGRLGRCHLGRLIVSPQHRGAGLGKALVTKLVQQGCSQLDARECSLFVLKDNTPAQKLYKKLGFQEAAYPEPHDWLAGCNYMIAPSENFIA</sequence>
<keyword evidence="3" id="KW-1185">Reference proteome</keyword>
<dbReference type="InterPro" id="IPR016181">
    <property type="entry name" value="Acyl_CoA_acyltransferase"/>
</dbReference>
<dbReference type="SUPFAM" id="SSF55729">
    <property type="entry name" value="Acyl-CoA N-acyltransferases (Nat)"/>
    <property type="match status" value="1"/>
</dbReference>
<reference evidence="2 3" key="1">
    <citation type="submission" date="2020-08" db="EMBL/GenBank/DDBJ databases">
        <title>Genomic Encyclopedia of Type Strains, Phase III (KMG-III): the genomes of soil and plant-associated and newly described type strains.</title>
        <authorList>
            <person name="Whitman W."/>
        </authorList>
    </citation>
    <scope>NUCLEOTIDE SEQUENCE [LARGE SCALE GENOMIC DNA]</scope>
    <source>
        <strain evidence="2 3">CECT 8799</strain>
    </source>
</reference>
<dbReference type="GO" id="GO:0016747">
    <property type="term" value="F:acyltransferase activity, transferring groups other than amino-acyl groups"/>
    <property type="evidence" value="ECO:0007669"/>
    <property type="project" value="InterPro"/>
</dbReference>
<dbReference type="InterPro" id="IPR000182">
    <property type="entry name" value="GNAT_dom"/>
</dbReference>
<keyword evidence="2" id="KW-0687">Ribonucleoprotein</keyword>
<organism evidence="2 3">
    <name type="scientific">Microbulbifer rhizosphaerae</name>
    <dbReference type="NCBI Taxonomy" id="1562603"/>
    <lineage>
        <taxon>Bacteria</taxon>
        <taxon>Pseudomonadati</taxon>
        <taxon>Pseudomonadota</taxon>
        <taxon>Gammaproteobacteria</taxon>
        <taxon>Cellvibrionales</taxon>
        <taxon>Microbulbiferaceae</taxon>
        <taxon>Microbulbifer</taxon>
    </lineage>
</organism>
<dbReference type="AlphaFoldDB" id="A0A7W4WC90"/>
<dbReference type="GO" id="GO:0005840">
    <property type="term" value="C:ribosome"/>
    <property type="evidence" value="ECO:0007669"/>
    <property type="project" value="UniProtKB-KW"/>
</dbReference>
<evidence type="ECO:0000259" key="1">
    <source>
        <dbReference type="PROSITE" id="PS51186"/>
    </source>
</evidence>
<dbReference type="Proteomes" id="UP000535937">
    <property type="component" value="Unassembled WGS sequence"/>
</dbReference>
<dbReference type="CDD" id="cd04301">
    <property type="entry name" value="NAT_SF"/>
    <property type="match status" value="1"/>
</dbReference>